<dbReference type="PANTHER" id="PTHR42893:SF46">
    <property type="entry name" value="PROTEIN DETOXIFICATION 44, CHLOROPLASTIC"/>
    <property type="match status" value="1"/>
</dbReference>
<dbReference type="PANTHER" id="PTHR42893">
    <property type="entry name" value="PROTEIN DETOXIFICATION 44, CHLOROPLASTIC-RELATED"/>
    <property type="match status" value="1"/>
</dbReference>
<keyword evidence="3 6" id="KW-0812">Transmembrane</keyword>
<accession>A0ABV6PBN8</accession>
<feature type="transmembrane region" description="Helical" evidence="6">
    <location>
        <begin position="176"/>
        <end position="195"/>
    </location>
</feature>
<feature type="transmembrane region" description="Helical" evidence="6">
    <location>
        <begin position="327"/>
        <end position="347"/>
    </location>
</feature>
<evidence type="ECO:0000256" key="3">
    <source>
        <dbReference type="ARBA" id="ARBA00022692"/>
    </source>
</evidence>
<dbReference type="NCBIfam" id="TIGR00797">
    <property type="entry name" value="matE"/>
    <property type="match status" value="1"/>
</dbReference>
<feature type="transmembrane region" description="Helical" evidence="6">
    <location>
        <begin position="392"/>
        <end position="413"/>
    </location>
</feature>
<dbReference type="Pfam" id="PF01554">
    <property type="entry name" value="MatE"/>
    <property type="match status" value="2"/>
</dbReference>
<dbReference type="CDD" id="cd13136">
    <property type="entry name" value="MATE_DinF_like"/>
    <property type="match status" value="1"/>
</dbReference>
<dbReference type="InterPro" id="IPR044644">
    <property type="entry name" value="DinF-like"/>
</dbReference>
<evidence type="ECO:0000256" key="5">
    <source>
        <dbReference type="ARBA" id="ARBA00023136"/>
    </source>
</evidence>
<keyword evidence="8" id="KW-1185">Reference proteome</keyword>
<name>A0ABV6PBN8_9MICC</name>
<feature type="transmembrane region" description="Helical" evidence="6">
    <location>
        <begin position="419"/>
        <end position="436"/>
    </location>
</feature>
<dbReference type="Proteomes" id="UP001589862">
    <property type="component" value="Unassembled WGS sequence"/>
</dbReference>
<gene>
    <name evidence="7" type="ORF">ACFFFR_09115</name>
</gene>
<organism evidence="7 8">
    <name type="scientific">Micrococcoides hystricis</name>
    <dbReference type="NCBI Taxonomy" id="1572761"/>
    <lineage>
        <taxon>Bacteria</taxon>
        <taxon>Bacillati</taxon>
        <taxon>Actinomycetota</taxon>
        <taxon>Actinomycetes</taxon>
        <taxon>Micrococcales</taxon>
        <taxon>Micrococcaceae</taxon>
        <taxon>Micrococcoides</taxon>
    </lineage>
</organism>
<comment type="caution">
    <text evidence="7">The sequence shown here is derived from an EMBL/GenBank/DDBJ whole genome shotgun (WGS) entry which is preliminary data.</text>
</comment>
<dbReference type="EMBL" id="JBHLUB010000030">
    <property type="protein sequence ID" value="MFC0582535.1"/>
    <property type="molecule type" value="Genomic_DNA"/>
</dbReference>
<dbReference type="InterPro" id="IPR002528">
    <property type="entry name" value="MATE_fam"/>
</dbReference>
<dbReference type="RefSeq" id="WP_377459762.1">
    <property type="nucleotide sequence ID" value="NZ_JBHLUB010000030.1"/>
</dbReference>
<comment type="similarity">
    <text evidence="2">Belongs to the multi antimicrobial extrusion (MATE) (TC 2.A.66.1) family.</text>
</comment>
<feature type="transmembrane region" description="Helical" evidence="6">
    <location>
        <begin position="145"/>
        <end position="169"/>
    </location>
</feature>
<evidence type="ECO:0000256" key="1">
    <source>
        <dbReference type="ARBA" id="ARBA00004141"/>
    </source>
</evidence>
<reference evidence="7 8" key="1">
    <citation type="submission" date="2024-09" db="EMBL/GenBank/DDBJ databases">
        <authorList>
            <person name="Sun Q."/>
            <person name="Mori K."/>
        </authorList>
    </citation>
    <scope>NUCLEOTIDE SEQUENCE [LARGE SCALE GENOMIC DNA]</scope>
    <source>
        <strain evidence="7 8">NCAIM B.02604</strain>
    </source>
</reference>
<feature type="transmembrane region" description="Helical" evidence="6">
    <location>
        <begin position="359"/>
        <end position="380"/>
    </location>
</feature>
<evidence type="ECO:0000256" key="2">
    <source>
        <dbReference type="ARBA" id="ARBA00010199"/>
    </source>
</evidence>
<feature type="transmembrane region" description="Helical" evidence="6">
    <location>
        <begin position="282"/>
        <end position="306"/>
    </location>
</feature>
<feature type="transmembrane region" description="Helical" evidence="6">
    <location>
        <begin position="26"/>
        <end position="46"/>
    </location>
</feature>
<feature type="transmembrane region" description="Helical" evidence="6">
    <location>
        <begin position="251"/>
        <end position="270"/>
    </location>
</feature>
<evidence type="ECO:0000256" key="6">
    <source>
        <dbReference type="SAM" id="Phobius"/>
    </source>
</evidence>
<protein>
    <submittedName>
        <fullName evidence="7">MATE family efflux transporter</fullName>
    </submittedName>
</protein>
<evidence type="ECO:0000256" key="4">
    <source>
        <dbReference type="ARBA" id="ARBA00022989"/>
    </source>
</evidence>
<feature type="transmembrane region" description="Helical" evidence="6">
    <location>
        <begin position="102"/>
        <end position="125"/>
    </location>
</feature>
<evidence type="ECO:0000313" key="8">
    <source>
        <dbReference type="Proteomes" id="UP001589862"/>
    </source>
</evidence>
<comment type="subcellular location">
    <subcellularLocation>
        <location evidence="1">Membrane</location>
        <topology evidence="1">Multi-pass membrane protein</topology>
    </subcellularLocation>
</comment>
<feature type="transmembrane region" description="Helical" evidence="6">
    <location>
        <begin position="58"/>
        <end position="81"/>
    </location>
</feature>
<feature type="transmembrane region" description="Helical" evidence="6">
    <location>
        <begin position="201"/>
        <end position="224"/>
    </location>
</feature>
<sequence>MTSADCSPESENSGAVPPPSILGRQIIALALPALGALIAEPIFLLADAAIIGRLGVPQLAGFALGSVLIQTVVGMMIFLAYSTTSSVARAVGARREGLALAMGRDGLAVAFILGLVLVAGGALFAGPTLQLMGGEGDTYRYAADYVLASLPGLPAMLLVLAATGLLRGFQDTKTPLVVAAAGFGANIALNLLLVYGFQLSVFGAGLGTSIAQWGMAIAYLWIILPRMRAADVRFRPTRAGMLANTKVGSWLMLRTASMRVAFLITVWVATDLGDTILAAHQLIMTVYSTLAFVLDALAIAAQAMIGKELGAGRLNVASTLNKTMMRWGIYFGIATGLILGLLAPLIAPLFSPDQGVQEAFTVGMWVLAVSQPVAGLVFVLDGVLIGAGDARYLALAGVINLAIYVPALVAVVASRPEGLAAIVWLWVAFGIVYLGARAATLAWRVRNEKWMVAGLG</sequence>
<proteinExistence type="inferred from homology"/>
<keyword evidence="5 6" id="KW-0472">Membrane</keyword>
<keyword evidence="4 6" id="KW-1133">Transmembrane helix</keyword>
<evidence type="ECO:0000313" key="7">
    <source>
        <dbReference type="EMBL" id="MFC0582535.1"/>
    </source>
</evidence>